<name>A0ABR8U819_9BACL</name>
<proteinExistence type="predicted"/>
<dbReference type="EMBL" id="JACSQN010000003">
    <property type="protein sequence ID" value="MBD7983863.1"/>
    <property type="molecule type" value="Genomic_DNA"/>
</dbReference>
<reference evidence="1 2" key="1">
    <citation type="submission" date="2020-08" db="EMBL/GenBank/DDBJ databases">
        <title>A Genomic Blueprint of the Chicken Gut Microbiome.</title>
        <authorList>
            <person name="Gilroy R."/>
            <person name="Ravi A."/>
            <person name="Getino M."/>
            <person name="Pursley I."/>
            <person name="Horton D.L."/>
            <person name="Alikhan N.-F."/>
            <person name="Baker D."/>
            <person name="Gharbi K."/>
            <person name="Hall N."/>
            <person name="Watson M."/>
            <person name="Adriaenssens E.M."/>
            <person name="Foster-Nyarko E."/>
            <person name="Jarju S."/>
            <person name="Secka A."/>
            <person name="Antonio M."/>
            <person name="Oren A."/>
            <person name="Chaudhuri R."/>
            <person name="La Ragione R.M."/>
            <person name="Hildebrand F."/>
            <person name="Pallen M.J."/>
        </authorList>
    </citation>
    <scope>NUCLEOTIDE SEQUENCE [LARGE SCALE GENOMIC DNA]</scope>
    <source>
        <strain evidence="1 2">Sa2YVA2</strain>
    </source>
</reference>
<organism evidence="1 2">
    <name type="scientific">Sporosarcina quadrami</name>
    <dbReference type="NCBI Taxonomy" id="2762234"/>
    <lineage>
        <taxon>Bacteria</taxon>
        <taxon>Bacillati</taxon>
        <taxon>Bacillota</taxon>
        <taxon>Bacilli</taxon>
        <taxon>Bacillales</taxon>
        <taxon>Caryophanaceae</taxon>
        <taxon>Sporosarcina</taxon>
    </lineage>
</organism>
<keyword evidence="2" id="KW-1185">Reference proteome</keyword>
<evidence type="ECO:0000313" key="2">
    <source>
        <dbReference type="Proteomes" id="UP000626786"/>
    </source>
</evidence>
<protein>
    <recommendedName>
        <fullName evidence="3">DUF2188 domain-containing protein</fullName>
    </recommendedName>
</protein>
<sequence>MPWSKNDYPDSFKNLEQDVRDKAIEISNALLREGTDEGRAIAIATTKAREYVQGNESDRNVYEVRPRDNDWVLMKKNGERAIFKEETKSALLDKAKPYVNEHDGSLNVYHEDGSFEKTLYD</sequence>
<dbReference type="Proteomes" id="UP000626786">
    <property type="component" value="Unassembled WGS sequence"/>
</dbReference>
<evidence type="ECO:0008006" key="3">
    <source>
        <dbReference type="Google" id="ProtNLM"/>
    </source>
</evidence>
<accession>A0ABR8U819</accession>
<comment type="caution">
    <text evidence="1">The sequence shown here is derived from an EMBL/GenBank/DDBJ whole genome shotgun (WGS) entry which is preliminary data.</text>
</comment>
<evidence type="ECO:0000313" key="1">
    <source>
        <dbReference type="EMBL" id="MBD7983863.1"/>
    </source>
</evidence>
<gene>
    <name evidence="1" type="ORF">H9649_04655</name>
</gene>
<dbReference type="RefSeq" id="WP_191693552.1">
    <property type="nucleotide sequence ID" value="NZ_JACSQN010000003.1"/>
</dbReference>